<dbReference type="Gene3D" id="2.130.10.10">
    <property type="entry name" value="YVTN repeat-like/Quinoprotein amine dehydrogenase"/>
    <property type="match status" value="2"/>
</dbReference>
<dbReference type="PANTHER" id="PTHR15622">
    <property type="entry name" value="WD40 REPEAT PROTEIN"/>
    <property type="match status" value="1"/>
</dbReference>
<keyword evidence="2" id="KW-0677">Repeat</keyword>
<comment type="caution">
    <text evidence="6">The sequence shown here is derived from an EMBL/GenBank/DDBJ whole genome shotgun (WGS) entry which is preliminary data.</text>
</comment>
<feature type="region of interest" description="Disordered" evidence="5">
    <location>
        <begin position="324"/>
        <end position="344"/>
    </location>
</feature>
<protein>
    <submittedName>
        <fullName evidence="6">WD40 repeat protein</fullName>
    </submittedName>
</protein>
<accession>A0A366HU72</accession>
<dbReference type="PROSITE" id="PS00678">
    <property type="entry name" value="WD_REPEATS_1"/>
    <property type="match status" value="1"/>
</dbReference>
<evidence type="ECO:0000256" key="2">
    <source>
        <dbReference type="ARBA" id="ARBA00022737"/>
    </source>
</evidence>
<sequence>MSDATDKPKAAGIEPKQIAEVRTTRQITASRFSADGTVLAAVGFDSAVWRWRMNGSELAPMPSLTGHQGWATALAFHPTQPQLFTVDSWGSLQAHDSHEDTPKLLWKNDKGHDGWVRQIAISPDGTRLATCGRDCFARVWEAATGKLVAEYKAPGDLFAVAFQPDGTAIVFGDMRGRFEMWDFAAKKTVRTFEAPVLYRLDRIQDIPGLRNLMFLDGGKTLVASGTKPQNGATPQSFPLVLFFDYESGELKQTFIHGTNKEGYVHDLVPHPQGYLMAVTSGSPGSGMLFLFRAGEKEPFHVNTKMPNCHSLALHPDGKRFIVTSTNRDSNGNGRKLGKDGEYATNTSPLHLFELPG</sequence>
<feature type="repeat" description="WD" evidence="4">
    <location>
        <begin position="109"/>
        <end position="150"/>
    </location>
</feature>
<evidence type="ECO:0000313" key="6">
    <source>
        <dbReference type="EMBL" id="RBP47380.1"/>
    </source>
</evidence>
<dbReference type="SUPFAM" id="SSF69322">
    <property type="entry name" value="Tricorn protease domain 2"/>
    <property type="match status" value="1"/>
</dbReference>
<gene>
    <name evidence="6" type="ORF">DES53_101177</name>
</gene>
<evidence type="ECO:0000256" key="3">
    <source>
        <dbReference type="ARBA" id="ARBA00022786"/>
    </source>
</evidence>
<dbReference type="PROSITE" id="PS50082">
    <property type="entry name" value="WD_REPEATS_2"/>
    <property type="match status" value="1"/>
</dbReference>
<keyword evidence="7" id="KW-1185">Reference proteome</keyword>
<evidence type="ECO:0000256" key="1">
    <source>
        <dbReference type="ARBA" id="ARBA00022574"/>
    </source>
</evidence>
<dbReference type="AlphaFoldDB" id="A0A366HU72"/>
<proteinExistence type="predicted"/>
<evidence type="ECO:0000256" key="5">
    <source>
        <dbReference type="SAM" id="MobiDB-lite"/>
    </source>
</evidence>
<dbReference type="Proteomes" id="UP000253426">
    <property type="component" value="Unassembled WGS sequence"/>
</dbReference>
<organism evidence="6 7">
    <name type="scientific">Roseimicrobium gellanilyticum</name>
    <dbReference type="NCBI Taxonomy" id="748857"/>
    <lineage>
        <taxon>Bacteria</taxon>
        <taxon>Pseudomonadati</taxon>
        <taxon>Verrucomicrobiota</taxon>
        <taxon>Verrucomicrobiia</taxon>
        <taxon>Verrucomicrobiales</taxon>
        <taxon>Verrucomicrobiaceae</taxon>
        <taxon>Roseimicrobium</taxon>
    </lineage>
</organism>
<dbReference type="PANTHER" id="PTHR15622:SF2">
    <property type="entry name" value="U4_U6 SMALL NUCLEAR RIBONUCLEOPROTEIN PRP4"/>
    <property type="match status" value="1"/>
</dbReference>
<dbReference type="InterPro" id="IPR051983">
    <property type="entry name" value="WSB_SOCS-box_domain"/>
</dbReference>
<dbReference type="RefSeq" id="WP_113956320.1">
    <property type="nucleotide sequence ID" value="NZ_QNRR01000001.1"/>
</dbReference>
<keyword evidence="3" id="KW-0833">Ubl conjugation pathway</keyword>
<evidence type="ECO:0000313" key="7">
    <source>
        <dbReference type="Proteomes" id="UP000253426"/>
    </source>
</evidence>
<dbReference type="GO" id="GO:0000209">
    <property type="term" value="P:protein polyubiquitination"/>
    <property type="evidence" value="ECO:0007669"/>
    <property type="project" value="TreeGrafter"/>
</dbReference>
<dbReference type="SMART" id="SM00320">
    <property type="entry name" value="WD40"/>
    <property type="match status" value="4"/>
</dbReference>
<keyword evidence="1 4" id="KW-0853">WD repeat</keyword>
<dbReference type="EMBL" id="QNRR01000001">
    <property type="protein sequence ID" value="RBP47380.1"/>
    <property type="molecule type" value="Genomic_DNA"/>
</dbReference>
<dbReference type="InterPro" id="IPR015943">
    <property type="entry name" value="WD40/YVTN_repeat-like_dom_sf"/>
</dbReference>
<dbReference type="InterPro" id="IPR019775">
    <property type="entry name" value="WD40_repeat_CS"/>
</dbReference>
<dbReference type="InterPro" id="IPR001680">
    <property type="entry name" value="WD40_rpt"/>
</dbReference>
<evidence type="ECO:0000256" key="4">
    <source>
        <dbReference type="PROSITE-ProRule" id="PRU00221"/>
    </source>
</evidence>
<reference evidence="6 7" key="1">
    <citation type="submission" date="2018-06" db="EMBL/GenBank/DDBJ databases">
        <title>Genomic Encyclopedia of Type Strains, Phase IV (KMG-IV): sequencing the most valuable type-strain genomes for metagenomic binning, comparative biology and taxonomic classification.</title>
        <authorList>
            <person name="Goeker M."/>
        </authorList>
    </citation>
    <scope>NUCLEOTIDE SEQUENCE [LARGE SCALE GENOMIC DNA]</scope>
    <source>
        <strain evidence="6 7">DSM 25532</strain>
    </source>
</reference>
<dbReference type="OrthoDB" id="230341at2"/>
<dbReference type="Pfam" id="PF00400">
    <property type="entry name" value="WD40"/>
    <property type="match status" value="2"/>
</dbReference>
<name>A0A366HU72_9BACT</name>
<dbReference type="PROSITE" id="PS50294">
    <property type="entry name" value="WD_REPEATS_REGION"/>
    <property type="match status" value="1"/>
</dbReference>